<keyword evidence="3" id="KW-0233">DNA recombination</keyword>
<dbReference type="EMBL" id="JACXAE010000052">
    <property type="protein sequence ID" value="MBD2773319.1"/>
    <property type="molecule type" value="Genomic_DNA"/>
</dbReference>
<comment type="caution">
    <text evidence="5">The sequence shown here is derived from an EMBL/GenBank/DDBJ whole genome shotgun (WGS) entry which is preliminary data.</text>
</comment>
<protein>
    <submittedName>
        <fullName evidence="5">Tyrosine-type recombinase/integrase</fullName>
    </submittedName>
</protein>
<keyword evidence="6" id="KW-1185">Reference proteome</keyword>
<accession>A0A8J6XDJ0</accession>
<dbReference type="Proteomes" id="UP000629098">
    <property type="component" value="Unassembled WGS sequence"/>
</dbReference>
<dbReference type="InterPro" id="IPR013762">
    <property type="entry name" value="Integrase-like_cat_sf"/>
</dbReference>
<comment type="similarity">
    <text evidence="1">Belongs to the 'phage' integrase family.</text>
</comment>
<evidence type="ECO:0000313" key="6">
    <source>
        <dbReference type="Proteomes" id="UP000629098"/>
    </source>
</evidence>
<dbReference type="InterPro" id="IPR011010">
    <property type="entry name" value="DNA_brk_join_enz"/>
</dbReference>
<dbReference type="SUPFAM" id="SSF56349">
    <property type="entry name" value="DNA breaking-rejoining enzymes"/>
    <property type="match status" value="1"/>
</dbReference>
<evidence type="ECO:0000256" key="1">
    <source>
        <dbReference type="ARBA" id="ARBA00008857"/>
    </source>
</evidence>
<dbReference type="Pfam" id="PF00589">
    <property type="entry name" value="Phage_integrase"/>
    <property type="match status" value="1"/>
</dbReference>
<keyword evidence="2" id="KW-0238">DNA-binding</keyword>
<gene>
    <name evidence="5" type="ORF">ICL16_14875</name>
</gene>
<dbReference type="InterPro" id="IPR050090">
    <property type="entry name" value="Tyrosine_recombinase_XerCD"/>
</dbReference>
<dbReference type="GO" id="GO:0003677">
    <property type="term" value="F:DNA binding"/>
    <property type="evidence" value="ECO:0007669"/>
    <property type="project" value="UniProtKB-KW"/>
</dbReference>
<dbReference type="GO" id="GO:0006310">
    <property type="term" value="P:DNA recombination"/>
    <property type="evidence" value="ECO:0007669"/>
    <property type="project" value="UniProtKB-KW"/>
</dbReference>
<dbReference type="AlphaFoldDB" id="A0A8J6XDJ0"/>
<dbReference type="PROSITE" id="PS51898">
    <property type="entry name" value="TYR_RECOMBINASE"/>
    <property type="match status" value="1"/>
</dbReference>
<name>A0A8J6XDJ0_9CYAN</name>
<feature type="domain" description="Tyr recombinase" evidence="4">
    <location>
        <begin position="166"/>
        <end position="378"/>
    </location>
</feature>
<dbReference type="Gene3D" id="1.10.443.10">
    <property type="entry name" value="Intergrase catalytic core"/>
    <property type="match status" value="1"/>
</dbReference>
<dbReference type="GO" id="GO:0015074">
    <property type="term" value="P:DNA integration"/>
    <property type="evidence" value="ECO:0007669"/>
    <property type="project" value="InterPro"/>
</dbReference>
<dbReference type="PANTHER" id="PTHR30349">
    <property type="entry name" value="PHAGE INTEGRASE-RELATED"/>
    <property type="match status" value="1"/>
</dbReference>
<evidence type="ECO:0000256" key="2">
    <source>
        <dbReference type="ARBA" id="ARBA00023125"/>
    </source>
</evidence>
<evidence type="ECO:0000313" key="5">
    <source>
        <dbReference type="EMBL" id="MBD2773319.1"/>
    </source>
</evidence>
<reference evidence="5" key="1">
    <citation type="submission" date="2020-09" db="EMBL/GenBank/DDBJ databases">
        <title>Iningainema tapete sp. nov. (Scytonemataceae, Cyanobacteria) from greenhouses in central Florida (USA) produces two types of nodularin with biosynthetic potential for microcystin-LR and anabaenopeptins.</title>
        <authorList>
            <person name="Berthold D.E."/>
            <person name="Lefler F.W."/>
            <person name="Huang I.-S."/>
            <person name="Abdulla H."/>
            <person name="Zimba P.V."/>
            <person name="Laughinghouse H.D. IV."/>
        </authorList>
    </citation>
    <scope>NUCLEOTIDE SEQUENCE</scope>
    <source>
        <strain evidence="5">BLCCT55</strain>
    </source>
</reference>
<dbReference type="PANTHER" id="PTHR30349:SF41">
    <property type="entry name" value="INTEGRASE_RECOMBINASE PROTEIN MJ0367-RELATED"/>
    <property type="match status" value="1"/>
</dbReference>
<sequence>MIKAKEVASLIEKDILFGTFDPTLEKYKLENLAASKIQAEGLALKEKYKPKLIDLYNDYCEFRKTRLAETTYRRHYRGAFYRALLECPQDIEKALDIYNKLIEIRSKDTVRRVMGILAEVVDWAREHDKIPVEVRNGYKSLQENILPNNSCRKKPKQIRCLSIPDDDYRAFTKEERDAIIEAFEKRGNQNGRSSKKWTNIIKFLFMTGCRHGELAALRWKDISPDCTRIKFQRSYDGEYKVEKDLKTASKGIKSRIFPCNENLQHFLMSIRPENYNLEDFVFQWQGKPVIMKSIRNIWSGHEDRSGKNITKSLIAELITSGKLKQYLTPYATRHTFITLQLEAGVPIQNVAKWVGNSPATIIKHYQSVCRNYDLPLEI</sequence>
<organism evidence="5 6">
    <name type="scientific">Iningainema tapete BLCC-T55</name>
    <dbReference type="NCBI Taxonomy" id="2748662"/>
    <lineage>
        <taxon>Bacteria</taxon>
        <taxon>Bacillati</taxon>
        <taxon>Cyanobacteriota</taxon>
        <taxon>Cyanophyceae</taxon>
        <taxon>Nostocales</taxon>
        <taxon>Scytonemataceae</taxon>
        <taxon>Iningainema tapete</taxon>
    </lineage>
</organism>
<evidence type="ECO:0000256" key="3">
    <source>
        <dbReference type="ARBA" id="ARBA00023172"/>
    </source>
</evidence>
<proteinExistence type="inferred from homology"/>
<dbReference type="InterPro" id="IPR002104">
    <property type="entry name" value="Integrase_catalytic"/>
</dbReference>
<evidence type="ECO:0000259" key="4">
    <source>
        <dbReference type="PROSITE" id="PS51898"/>
    </source>
</evidence>